<dbReference type="HOGENOM" id="CLU_1799618_0_0_1"/>
<dbReference type="AlphaFoldDB" id="A0A0E0P651"/>
<keyword evidence="2" id="KW-1185">Reference proteome</keyword>
<dbReference type="Gramene" id="ORUFI04G05480.4">
    <property type="protein sequence ID" value="ORUFI04G05480.4"/>
    <property type="gene ID" value="ORUFI04G05480"/>
</dbReference>
<reference evidence="1" key="2">
    <citation type="submission" date="2015-06" db="UniProtKB">
        <authorList>
            <consortium name="EnsemblPlants"/>
        </authorList>
    </citation>
    <scope>IDENTIFICATION</scope>
</reference>
<evidence type="ECO:0000313" key="1">
    <source>
        <dbReference type="EnsemblPlants" id="ORUFI04G05480.4"/>
    </source>
</evidence>
<sequence length="150" mass="16667">MPWSCRRCPHPEEPTVTVPHHRALLAAAPRCGGPIGEISAVRPMASTRLDRRLHGGQTGGGDKQQQYIRRLDRNNYTGQTDRSTPVRSISINNRLFFLFVTGNEGNNGNRGEKTTMATRRQNQQHCRLRIGSTDPQGSCKIFPGFGIGNE</sequence>
<evidence type="ECO:0000313" key="2">
    <source>
        <dbReference type="Proteomes" id="UP000008022"/>
    </source>
</evidence>
<reference evidence="2" key="1">
    <citation type="submission" date="2013-06" db="EMBL/GenBank/DDBJ databases">
        <authorList>
            <person name="Zhao Q."/>
        </authorList>
    </citation>
    <scope>NUCLEOTIDE SEQUENCE</scope>
    <source>
        <strain evidence="2">cv. W1943</strain>
    </source>
</reference>
<dbReference type="EnsemblPlants" id="ORUFI04G05480.4">
    <property type="protein sequence ID" value="ORUFI04G05480.4"/>
    <property type="gene ID" value="ORUFI04G05480"/>
</dbReference>
<organism evidence="1 2">
    <name type="scientific">Oryza rufipogon</name>
    <name type="common">Brownbeard rice</name>
    <name type="synonym">Asian wild rice</name>
    <dbReference type="NCBI Taxonomy" id="4529"/>
    <lineage>
        <taxon>Eukaryota</taxon>
        <taxon>Viridiplantae</taxon>
        <taxon>Streptophyta</taxon>
        <taxon>Embryophyta</taxon>
        <taxon>Tracheophyta</taxon>
        <taxon>Spermatophyta</taxon>
        <taxon>Magnoliopsida</taxon>
        <taxon>Liliopsida</taxon>
        <taxon>Poales</taxon>
        <taxon>Poaceae</taxon>
        <taxon>BOP clade</taxon>
        <taxon>Oryzoideae</taxon>
        <taxon>Oryzeae</taxon>
        <taxon>Oryzinae</taxon>
        <taxon>Oryza</taxon>
    </lineage>
</organism>
<name>A0A0E0P651_ORYRU</name>
<dbReference type="Proteomes" id="UP000008022">
    <property type="component" value="Unassembled WGS sequence"/>
</dbReference>
<proteinExistence type="predicted"/>
<accession>A0A0E0P651</accession>
<protein>
    <submittedName>
        <fullName evidence="1">Uncharacterized protein</fullName>
    </submittedName>
</protein>